<evidence type="ECO:0000313" key="2">
    <source>
        <dbReference type="EMBL" id="MEQ2234608.1"/>
    </source>
</evidence>
<keyword evidence="3" id="KW-1185">Reference proteome</keyword>
<dbReference type="EMBL" id="JAHRIQ010040375">
    <property type="protein sequence ID" value="MEQ2234608.1"/>
    <property type="molecule type" value="Genomic_DNA"/>
</dbReference>
<keyword evidence="1" id="KW-1133">Transmembrane helix</keyword>
<comment type="caution">
    <text evidence="2">The sequence shown here is derived from an EMBL/GenBank/DDBJ whole genome shotgun (WGS) entry which is preliminary data.</text>
</comment>
<reference evidence="2 3" key="1">
    <citation type="submission" date="2021-06" db="EMBL/GenBank/DDBJ databases">
        <authorList>
            <person name="Palmer J.M."/>
        </authorList>
    </citation>
    <scope>NUCLEOTIDE SEQUENCE [LARGE SCALE GENOMIC DNA]</scope>
    <source>
        <strain evidence="3">if_2019</strain>
        <tissue evidence="2">Muscle</tissue>
    </source>
</reference>
<dbReference type="Proteomes" id="UP001482620">
    <property type="component" value="Unassembled WGS sequence"/>
</dbReference>
<accession>A0ABV0TSM4</accession>
<name>A0ABV0TSM4_9TELE</name>
<protein>
    <submittedName>
        <fullName evidence="2">Uncharacterized protein</fullName>
    </submittedName>
</protein>
<gene>
    <name evidence="2" type="ORF">ILYODFUR_033274</name>
</gene>
<organism evidence="2 3">
    <name type="scientific">Ilyodon furcidens</name>
    <name type="common">goldbreast splitfin</name>
    <dbReference type="NCBI Taxonomy" id="33524"/>
    <lineage>
        <taxon>Eukaryota</taxon>
        <taxon>Metazoa</taxon>
        <taxon>Chordata</taxon>
        <taxon>Craniata</taxon>
        <taxon>Vertebrata</taxon>
        <taxon>Euteleostomi</taxon>
        <taxon>Actinopterygii</taxon>
        <taxon>Neopterygii</taxon>
        <taxon>Teleostei</taxon>
        <taxon>Neoteleostei</taxon>
        <taxon>Acanthomorphata</taxon>
        <taxon>Ovalentaria</taxon>
        <taxon>Atherinomorphae</taxon>
        <taxon>Cyprinodontiformes</taxon>
        <taxon>Goodeidae</taxon>
        <taxon>Ilyodon</taxon>
    </lineage>
</organism>
<proteinExistence type="predicted"/>
<evidence type="ECO:0000313" key="3">
    <source>
        <dbReference type="Proteomes" id="UP001482620"/>
    </source>
</evidence>
<keyword evidence="1" id="KW-0472">Membrane</keyword>
<evidence type="ECO:0000256" key="1">
    <source>
        <dbReference type="SAM" id="Phobius"/>
    </source>
</evidence>
<feature type="transmembrane region" description="Helical" evidence="1">
    <location>
        <begin position="56"/>
        <end position="76"/>
    </location>
</feature>
<sequence length="104" mass="11408">MTNEPDRECNPNLLSIFQQITAPTLWPLQTENQSAVVIIGAEEPVQSSPYLQWWDAQSIVGLIIFVLCILYSRLAICPGCTLPLAHRLLDIGTSSPATHYGISG</sequence>
<keyword evidence="1" id="KW-0812">Transmembrane</keyword>